<dbReference type="EMBL" id="LT934116">
    <property type="protein sequence ID" value="VAH83166.1"/>
    <property type="molecule type" value="Genomic_DNA"/>
</dbReference>
<dbReference type="Gene3D" id="1.10.420.10">
    <property type="entry name" value="Peroxidase, domain 2"/>
    <property type="match status" value="1"/>
</dbReference>
<reference evidence="4 5" key="1">
    <citation type="submission" date="2017-09" db="EMBL/GenBank/DDBJ databases">
        <authorList>
            <consortium name="International Durum Wheat Genome Sequencing Consortium (IDWGSC)"/>
            <person name="Milanesi L."/>
        </authorList>
    </citation>
    <scope>NUCLEOTIDE SEQUENCE [LARGE SCALE GENOMIC DNA]</scope>
    <source>
        <strain evidence="5">cv. Svevo</strain>
    </source>
</reference>
<gene>
    <name evidence="4" type="ORF">TRITD_3Bv1G227280</name>
</gene>
<accession>A0A9R1QT41</accession>
<evidence type="ECO:0000313" key="5">
    <source>
        <dbReference type="Proteomes" id="UP000324705"/>
    </source>
</evidence>
<keyword evidence="5" id="KW-1185">Reference proteome</keyword>
<dbReference type="Pfam" id="PF00141">
    <property type="entry name" value="peroxidase"/>
    <property type="match status" value="1"/>
</dbReference>
<evidence type="ECO:0000256" key="2">
    <source>
        <dbReference type="RuleBase" id="RU004241"/>
    </source>
</evidence>
<dbReference type="InterPro" id="IPR010255">
    <property type="entry name" value="Haem_peroxidase_sf"/>
</dbReference>
<dbReference type="GO" id="GO:0006979">
    <property type="term" value="P:response to oxidative stress"/>
    <property type="evidence" value="ECO:0007669"/>
    <property type="project" value="InterPro"/>
</dbReference>
<dbReference type="AlphaFoldDB" id="A0A9R1QT41"/>
<evidence type="ECO:0000313" key="4">
    <source>
        <dbReference type="EMBL" id="VAH83166.1"/>
    </source>
</evidence>
<evidence type="ECO:0000256" key="1">
    <source>
        <dbReference type="ARBA" id="ARBA00022837"/>
    </source>
</evidence>
<dbReference type="Gramene" id="TRITD3Bv1G227280.1">
    <property type="protein sequence ID" value="TRITD3Bv1G227280.1"/>
    <property type="gene ID" value="TRITD3Bv1G227280"/>
</dbReference>
<dbReference type="GO" id="GO:0020037">
    <property type="term" value="F:heme binding"/>
    <property type="evidence" value="ECO:0007669"/>
    <property type="project" value="InterPro"/>
</dbReference>
<dbReference type="GO" id="GO:0004601">
    <property type="term" value="F:peroxidase activity"/>
    <property type="evidence" value="ECO:0007669"/>
    <property type="project" value="InterPro"/>
</dbReference>
<name>A0A9R1QT41_TRITD</name>
<dbReference type="Proteomes" id="UP000324705">
    <property type="component" value="Chromosome 3B"/>
</dbReference>
<dbReference type="SUPFAM" id="SSF48113">
    <property type="entry name" value="Heme-dependent peroxidases"/>
    <property type="match status" value="1"/>
</dbReference>
<feature type="domain" description="Plant heme peroxidase family profile" evidence="3">
    <location>
        <begin position="4"/>
        <end position="66"/>
    </location>
</feature>
<evidence type="ECO:0000259" key="3">
    <source>
        <dbReference type="Pfam" id="PF00141"/>
    </source>
</evidence>
<proteinExistence type="inferred from homology"/>
<protein>
    <recommendedName>
        <fullName evidence="3">Plant heme peroxidase family profile domain-containing protein</fullName>
    </recommendedName>
</protein>
<keyword evidence="1" id="KW-0106">Calcium</keyword>
<comment type="similarity">
    <text evidence="2">Belongs to the peroxidase family.</text>
</comment>
<organism evidence="4 5">
    <name type="scientific">Triticum turgidum subsp. durum</name>
    <name type="common">Durum wheat</name>
    <name type="synonym">Triticum durum</name>
    <dbReference type="NCBI Taxonomy" id="4567"/>
    <lineage>
        <taxon>Eukaryota</taxon>
        <taxon>Viridiplantae</taxon>
        <taxon>Streptophyta</taxon>
        <taxon>Embryophyta</taxon>
        <taxon>Tracheophyta</taxon>
        <taxon>Spermatophyta</taxon>
        <taxon>Magnoliopsida</taxon>
        <taxon>Liliopsida</taxon>
        <taxon>Poales</taxon>
        <taxon>Poaceae</taxon>
        <taxon>BOP clade</taxon>
        <taxon>Pooideae</taxon>
        <taxon>Triticodae</taxon>
        <taxon>Triticeae</taxon>
        <taxon>Triticinae</taxon>
        <taxon>Triticum</taxon>
    </lineage>
</organism>
<dbReference type="InterPro" id="IPR002016">
    <property type="entry name" value="Haem_peroxidase"/>
</dbReference>
<sequence length="76" mass="8589">MPQEKFKNLDLDDTDHVALHVENTFGWVQCQLTQRNCSAGQDEETLVNLDTVSPNVFDNKYYSSLLCGCAPLPLTR</sequence>